<dbReference type="AlphaFoldDB" id="A0A2T9JEE3"/>
<evidence type="ECO:0000313" key="2">
    <source>
        <dbReference type="Proteomes" id="UP000245073"/>
    </source>
</evidence>
<gene>
    <name evidence="1" type="ORF">DDF67_23930</name>
</gene>
<name>A0A2T9JEE3_9CAUL</name>
<proteinExistence type="predicted"/>
<comment type="caution">
    <text evidence="1">The sequence shown here is derived from an EMBL/GenBank/DDBJ whole genome shotgun (WGS) entry which is preliminary data.</text>
</comment>
<sequence>MNTKGKALRPAETIQRVMISTTSYFVGEFCTDDTLISHAWPRSGDRRANMHFFEDSPLSRCAFVISFETPPPVKQVGAAVPQYAPTADFYAAAMSVLYGKRFDAHGSLENSGSFNVPSMEAYTSFCDPLLPHNTKRPRVDLGFPLSLEHVERVYRIFDTVEETPAHDAFHAAGRFYARALRAAESDPESAYLHLITAAELISNAHLPAGERLLDDELESDVQRIAGALPDGAKVASRLRRRLFEVKRRFVQTFLDFIDDDFFNRSESEDPIWGLKRDQFRVAISAAYDLRSQYVHSGATFGNWVEATRRLHERQVGRPVVRDPAMSRILFDAPTLIGLERLTRYMILKFAQAHLKMDLTIPQPA</sequence>
<reference evidence="1 2" key="1">
    <citation type="submission" date="2018-04" db="EMBL/GenBank/DDBJ databases">
        <title>The genome sequence of Caulobacter sp. 744.</title>
        <authorList>
            <person name="Gao J."/>
            <person name="Sun J."/>
        </authorList>
    </citation>
    <scope>NUCLEOTIDE SEQUENCE [LARGE SCALE GENOMIC DNA]</scope>
    <source>
        <strain evidence="1 2">774</strain>
    </source>
</reference>
<keyword evidence="2" id="KW-1185">Reference proteome</keyword>
<dbReference type="EMBL" id="QDKQ01000077">
    <property type="protein sequence ID" value="PVM82064.1"/>
    <property type="molecule type" value="Genomic_DNA"/>
</dbReference>
<evidence type="ECO:0000313" key="1">
    <source>
        <dbReference type="EMBL" id="PVM82064.1"/>
    </source>
</evidence>
<accession>A0A2T9JEE3</accession>
<protein>
    <submittedName>
        <fullName evidence="1">Uncharacterized protein</fullName>
    </submittedName>
</protein>
<organism evidence="1 2">
    <name type="scientific">Caulobacter endophyticus</name>
    <dbReference type="NCBI Taxonomy" id="2172652"/>
    <lineage>
        <taxon>Bacteria</taxon>
        <taxon>Pseudomonadati</taxon>
        <taxon>Pseudomonadota</taxon>
        <taxon>Alphaproteobacteria</taxon>
        <taxon>Caulobacterales</taxon>
        <taxon>Caulobacteraceae</taxon>
        <taxon>Caulobacter</taxon>
    </lineage>
</organism>
<dbReference type="Proteomes" id="UP000245073">
    <property type="component" value="Unassembled WGS sequence"/>
</dbReference>